<dbReference type="AlphaFoldDB" id="A0A2V2X713"/>
<dbReference type="Proteomes" id="UP000246078">
    <property type="component" value="Unassembled WGS sequence"/>
</dbReference>
<name>A0A2V2X713_TRYCR</name>
<evidence type="ECO:0000313" key="3">
    <source>
        <dbReference type="Proteomes" id="UP000246078"/>
    </source>
</evidence>
<dbReference type="VEuPathDB" id="TriTrypDB:Tc_MARK_8729"/>
<feature type="region of interest" description="Disordered" evidence="1">
    <location>
        <begin position="76"/>
        <end position="106"/>
    </location>
</feature>
<dbReference type="VEuPathDB" id="TriTrypDB:BCY84_07807"/>
<dbReference type="VEuPathDB" id="TriTrypDB:ECC02_005067"/>
<dbReference type="EMBL" id="PRFC01000035">
    <property type="protein sequence ID" value="PWV14484.1"/>
    <property type="molecule type" value="Genomic_DNA"/>
</dbReference>
<dbReference type="VEuPathDB" id="TriTrypDB:TcCL_Unassigned02949"/>
<gene>
    <name evidence="2" type="ORF">C3747_35g248</name>
</gene>
<evidence type="ECO:0000313" key="2">
    <source>
        <dbReference type="EMBL" id="PWV14484.1"/>
    </source>
</evidence>
<reference evidence="2 3" key="1">
    <citation type="journal article" date="2018" name="Microb. Genom.">
        <title>Expanding an expanded genome: long-read sequencing of Trypanosoma cruzi.</title>
        <authorList>
            <person name="Berna L."/>
            <person name="Rodriguez M."/>
            <person name="Chiribao M.L."/>
            <person name="Parodi-Talice A."/>
            <person name="Pita S."/>
            <person name="Rijo G."/>
            <person name="Alvarez-Valin F."/>
            <person name="Robello C."/>
        </authorList>
    </citation>
    <scope>NUCLEOTIDE SEQUENCE [LARGE SCALE GENOMIC DNA]</scope>
    <source>
        <strain evidence="2 3">TCC</strain>
    </source>
</reference>
<proteinExistence type="predicted"/>
<comment type="caution">
    <text evidence="2">The sequence shown here is derived from an EMBL/GenBank/DDBJ whole genome shotgun (WGS) entry which is preliminary data.</text>
</comment>
<protein>
    <submittedName>
        <fullName evidence="2">Uncharacterized protein</fullName>
    </submittedName>
</protein>
<feature type="region of interest" description="Disordered" evidence="1">
    <location>
        <begin position="1"/>
        <end position="20"/>
    </location>
</feature>
<feature type="compositionally biased region" description="Basic and acidic residues" evidence="1">
    <location>
        <begin position="86"/>
        <end position="101"/>
    </location>
</feature>
<dbReference type="VEuPathDB" id="TriTrypDB:TcBrA4_0133300"/>
<dbReference type="VEuPathDB" id="TriTrypDB:C3747_35g248"/>
<feature type="compositionally biased region" description="Low complexity" evidence="1">
    <location>
        <begin position="1"/>
        <end position="14"/>
    </location>
</feature>
<dbReference type="VEuPathDB" id="TriTrypDB:TcCLB.506795.70"/>
<dbReference type="VEuPathDB" id="TriTrypDB:TcG_04523"/>
<accession>A0A2V2X713</accession>
<sequence>MLRRTACTRGGAAAEDPHRYSERAQRIRRQEFFFRQLRRFIIPGFLAYGLFIARPQEGHFLRYLAERRHHDAAFNRLFPPLPAGQSDERATKEGSTPRRGDSGWGWVDSLRRQARGSGGGEESDDEARLARRRLLFARERAYSSSDGGEVFRSIDAAQRAAELASRREHPPMHLLSQQLQELMRASKLYGAKGSAEAATVVLPVRLEFKDRVFFSTASVVFTDSTGASERRLRFFGVCGMMWWEV</sequence>
<organism evidence="2 3">
    <name type="scientific">Trypanosoma cruzi</name>
    <dbReference type="NCBI Taxonomy" id="5693"/>
    <lineage>
        <taxon>Eukaryota</taxon>
        <taxon>Discoba</taxon>
        <taxon>Euglenozoa</taxon>
        <taxon>Kinetoplastea</taxon>
        <taxon>Metakinetoplastina</taxon>
        <taxon>Trypanosomatida</taxon>
        <taxon>Trypanosomatidae</taxon>
        <taxon>Trypanosoma</taxon>
        <taxon>Schizotrypanum</taxon>
    </lineage>
</organism>
<evidence type="ECO:0000256" key="1">
    <source>
        <dbReference type="SAM" id="MobiDB-lite"/>
    </source>
</evidence>